<evidence type="ECO:0000256" key="12">
    <source>
        <dbReference type="ARBA" id="ARBA00074544"/>
    </source>
</evidence>
<dbReference type="Proteomes" id="UP001154420">
    <property type="component" value="Unassembled WGS sequence"/>
</dbReference>
<dbReference type="Pfam" id="PF01261">
    <property type="entry name" value="AP_endonuc_2"/>
    <property type="match status" value="1"/>
</dbReference>
<dbReference type="Gene3D" id="3.20.20.150">
    <property type="entry name" value="Divalent-metal-dependent TIM barrel enzymes"/>
    <property type="match status" value="1"/>
</dbReference>
<evidence type="ECO:0000313" key="14">
    <source>
        <dbReference type="EMBL" id="NBJ92032.1"/>
    </source>
</evidence>
<dbReference type="GO" id="GO:0050897">
    <property type="term" value="F:cobalt ion binding"/>
    <property type="evidence" value="ECO:0007669"/>
    <property type="project" value="UniProtKB-ARBA"/>
</dbReference>
<dbReference type="PANTHER" id="PTHR12110">
    <property type="entry name" value="HYDROXYPYRUVATE ISOMERASE"/>
    <property type="match status" value="1"/>
</dbReference>
<proteinExistence type="inferred from homology"/>
<keyword evidence="6" id="KW-0464">Manganese</keyword>
<evidence type="ECO:0000259" key="13">
    <source>
        <dbReference type="Pfam" id="PF01261"/>
    </source>
</evidence>
<evidence type="ECO:0000256" key="1">
    <source>
        <dbReference type="ARBA" id="ARBA00001936"/>
    </source>
</evidence>
<dbReference type="GO" id="GO:0016857">
    <property type="term" value="F:racemase and epimerase activity, acting on carbohydrates and derivatives"/>
    <property type="evidence" value="ECO:0007669"/>
    <property type="project" value="UniProtKB-ARBA"/>
</dbReference>
<organism evidence="14 15">
    <name type="scientific">Parablautia muri</name>
    <dbReference type="NCBI Taxonomy" id="2320879"/>
    <lineage>
        <taxon>Bacteria</taxon>
        <taxon>Bacillati</taxon>
        <taxon>Bacillota</taxon>
        <taxon>Clostridia</taxon>
        <taxon>Lachnospirales</taxon>
        <taxon>Lachnospiraceae</taxon>
        <taxon>Parablautia</taxon>
    </lineage>
</organism>
<keyword evidence="15" id="KW-1185">Reference proteome</keyword>
<keyword evidence="8" id="KW-0170">Cobalt</keyword>
<dbReference type="AlphaFoldDB" id="A0A9X5BET7"/>
<comment type="caution">
    <text evidence="14">The sequence shown here is derived from an EMBL/GenBank/DDBJ whole genome shotgun (WGS) entry which is preliminary data.</text>
</comment>
<evidence type="ECO:0000256" key="9">
    <source>
        <dbReference type="ARBA" id="ARBA00052403"/>
    </source>
</evidence>
<dbReference type="FunFam" id="3.20.20.150:FF:000022">
    <property type="entry name" value="D-psicose 3-epimerase"/>
    <property type="match status" value="1"/>
</dbReference>
<comment type="similarity">
    <text evidence="3">Belongs to the hyi family.</text>
</comment>
<evidence type="ECO:0000256" key="2">
    <source>
        <dbReference type="ARBA" id="ARBA00001941"/>
    </source>
</evidence>
<dbReference type="EMBL" id="QZDT01000005">
    <property type="protein sequence ID" value="NBJ92032.1"/>
    <property type="molecule type" value="Genomic_DNA"/>
</dbReference>
<dbReference type="GO" id="GO:0030145">
    <property type="term" value="F:manganese ion binding"/>
    <property type="evidence" value="ECO:0007669"/>
    <property type="project" value="UniProtKB-ARBA"/>
</dbReference>
<dbReference type="SUPFAM" id="SSF51658">
    <property type="entry name" value="Xylose isomerase-like"/>
    <property type="match status" value="1"/>
</dbReference>
<comment type="function">
    <text evidence="10">Involved in the biosynthesis of D-psicose. Catalyzes the reversible epimerization of D-fructose at the C3 position to yield D-psicose. The enzyme is highly specific for D-psicose and shows very low activity with D-tagatose.</text>
</comment>
<dbReference type="InterPro" id="IPR050312">
    <property type="entry name" value="IolE/XylAMocC-like"/>
</dbReference>
<gene>
    <name evidence="14" type="ORF">D5281_05375</name>
</gene>
<comment type="catalytic activity">
    <reaction evidence="9">
        <text>D-allulose = keto-D-fructose</text>
        <dbReference type="Rhea" id="RHEA:42360"/>
        <dbReference type="ChEBI" id="CHEBI:27605"/>
        <dbReference type="ChEBI" id="CHEBI:48095"/>
        <dbReference type="EC" id="5.1.3.30"/>
    </reaction>
</comment>
<comment type="cofactor">
    <cofactor evidence="2">
        <name>Co(2+)</name>
        <dbReference type="ChEBI" id="CHEBI:48828"/>
    </cofactor>
</comment>
<name>A0A9X5BET7_9FIRM</name>
<evidence type="ECO:0000313" key="15">
    <source>
        <dbReference type="Proteomes" id="UP001154420"/>
    </source>
</evidence>
<evidence type="ECO:0000256" key="5">
    <source>
        <dbReference type="ARBA" id="ARBA00022723"/>
    </source>
</evidence>
<sequence>MKYGIYFAYWEQEWDVDQKQYIEKVKKLGFDVLEISCAMLKKAGKEELSEIKKRAEDAGIILTAGYGPAANENLASQEPDVIKNAIAFYTDILRKLEMLDIHTLGGGVYSYWPVDYTKPIDKAGDWARSVENVRKVGKIAGECGVDYCLEVLNRFEGYLLNTCEECRKFVEEVDVDAVKIMLDTFHMNIEEDSMVEAILLAGEKLGHFHVGENNRRLPGKGGFPWYEIGMALRAIGYEKNIVMEPFVRSGGGVGSDIKVWRDLSRGASIAQLDEDARNSVNYLRYVFGGPNSDNRSVLRSFLE</sequence>
<comment type="cofactor">
    <cofactor evidence="1">
        <name>Mn(2+)</name>
        <dbReference type="ChEBI" id="CHEBI:29035"/>
    </cofactor>
</comment>
<evidence type="ECO:0000256" key="6">
    <source>
        <dbReference type="ARBA" id="ARBA00023211"/>
    </source>
</evidence>
<dbReference type="InterPro" id="IPR013022">
    <property type="entry name" value="Xyl_isomerase-like_TIM-brl"/>
</dbReference>
<dbReference type="RefSeq" id="WP_160559103.1">
    <property type="nucleotide sequence ID" value="NZ_QZDT01000005.1"/>
</dbReference>
<dbReference type="InterPro" id="IPR036237">
    <property type="entry name" value="Xyl_isomerase-like_sf"/>
</dbReference>
<dbReference type="OrthoDB" id="9786584at2"/>
<feature type="domain" description="Xylose isomerase-like TIM barrel" evidence="13">
    <location>
        <begin position="22"/>
        <end position="260"/>
    </location>
</feature>
<keyword evidence="5" id="KW-0479">Metal-binding</keyword>
<comment type="subunit">
    <text evidence="4">Homotetramer.</text>
</comment>
<evidence type="ECO:0000256" key="10">
    <source>
        <dbReference type="ARBA" id="ARBA00059907"/>
    </source>
</evidence>
<evidence type="ECO:0000256" key="7">
    <source>
        <dbReference type="ARBA" id="ARBA00023235"/>
    </source>
</evidence>
<evidence type="ECO:0000256" key="4">
    <source>
        <dbReference type="ARBA" id="ARBA00011881"/>
    </source>
</evidence>
<protein>
    <recommendedName>
        <fullName evidence="12">D-psicose 3-epimerase</fullName>
        <ecNumber evidence="11">5.1.3.30</ecNumber>
    </recommendedName>
</protein>
<evidence type="ECO:0000256" key="3">
    <source>
        <dbReference type="ARBA" id="ARBA00005962"/>
    </source>
</evidence>
<evidence type="ECO:0000256" key="11">
    <source>
        <dbReference type="ARBA" id="ARBA00066360"/>
    </source>
</evidence>
<evidence type="ECO:0000256" key="8">
    <source>
        <dbReference type="ARBA" id="ARBA00023285"/>
    </source>
</evidence>
<accession>A0A9X5BET7</accession>
<dbReference type="EC" id="5.1.3.30" evidence="11"/>
<dbReference type="PANTHER" id="PTHR12110:SF41">
    <property type="entry name" value="INOSOSE DEHYDRATASE"/>
    <property type="match status" value="1"/>
</dbReference>
<reference evidence="14" key="1">
    <citation type="submission" date="2018-09" db="EMBL/GenBank/DDBJ databases">
        <title>Murine metabolic-syndrome-specific gut microbial biobank.</title>
        <authorList>
            <person name="Liu C."/>
        </authorList>
    </citation>
    <scope>NUCLEOTIDE SEQUENCE</scope>
    <source>
        <strain evidence="14">D42-62</strain>
    </source>
</reference>
<keyword evidence="7 14" id="KW-0413">Isomerase</keyword>